<feature type="non-terminal residue" evidence="2">
    <location>
        <position position="157"/>
    </location>
</feature>
<dbReference type="Proteomes" id="UP001357485">
    <property type="component" value="Unassembled WGS sequence"/>
</dbReference>
<accession>A0ABR0M1P3</accession>
<feature type="compositionally biased region" description="Basic residues" evidence="1">
    <location>
        <begin position="73"/>
        <end position="82"/>
    </location>
</feature>
<dbReference type="EMBL" id="JAVRRA010003320">
    <property type="protein sequence ID" value="KAK5276537.1"/>
    <property type="molecule type" value="Genomic_DNA"/>
</dbReference>
<organism evidence="2 3">
    <name type="scientific">Cryomyces antarcticus</name>
    <dbReference type="NCBI Taxonomy" id="329879"/>
    <lineage>
        <taxon>Eukaryota</taxon>
        <taxon>Fungi</taxon>
        <taxon>Dikarya</taxon>
        <taxon>Ascomycota</taxon>
        <taxon>Pezizomycotina</taxon>
        <taxon>Dothideomycetes</taxon>
        <taxon>Dothideomycetes incertae sedis</taxon>
        <taxon>Cryomyces</taxon>
    </lineage>
</organism>
<keyword evidence="3" id="KW-1185">Reference proteome</keyword>
<evidence type="ECO:0000313" key="3">
    <source>
        <dbReference type="Proteomes" id="UP001357485"/>
    </source>
</evidence>
<reference evidence="2 3" key="1">
    <citation type="submission" date="2023-08" db="EMBL/GenBank/DDBJ databases">
        <title>Black Yeasts Isolated from many extreme environments.</title>
        <authorList>
            <person name="Coleine C."/>
            <person name="Stajich J.E."/>
            <person name="Selbmann L."/>
        </authorList>
    </citation>
    <scope>NUCLEOTIDE SEQUENCE [LARGE SCALE GENOMIC DNA]</scope>
    <source>
        <strain evidence="2 3">CCFEE 536</strain>
    </source>
</reference>
<comment type="caution">
    <text evidence="2">The sequence shown here is derived from an EMBL/GenBank/DDBJ whole genome shotgun (WGS) entry which is preliminary data.</text>
</comment>
<sequence>VLHGQRSPRRCPLPRRQVLLRRSCARRLRWFARRAHRRPRLRSRKGLREVCSNGGVRREKHCLGVQDCSKGQRGGRWKRHGSSRCGDHQRRAVREGAGRASITTAGRELAPRKTHPHSLCSHGASKSFNTEQRRRCVGFRRPHQACGGQGKSHREDH</sequence>
<protein>
    <submittedName>
        <fullName evidence="2">Uncharacterized protein</fullName>
    </submittedName>
</protein>
<feature type="region of interest" description="Disordered" evidence="1">
    <location>
        <begin position="70"/>
        <end position="125"/>
    </location>
</feature>
<gene>
    <name evidence="2" type="ORF">LTR16_011051</name>
</gene>
<evidence type="ECO:0000313" key="2">
    <source>
        <dbReference type="EMBL" id="KAK5276537.1"/>
    </source>
</evidence>
<evidence type="ECO:0000256" key="1">
    <source>
        <dbReference type="SAM" id="MobiDB-lite"/>
    </source>
</evidence>
<name>A0ABR0M1P3_9PEZI</name>
<proteinExistence type="predicted"/>
<feature type="non-terminal residue" evidence="2">
    <location>
        <position position="1"/>
    </location>
</feature>
<feature type="compositionally biased region" description="Basic and acidic residues" evidence="1">
    <location>
        <begin position="85"/>
        <end position="97"/>
    </location>
</feature>